<evidence type="ECO:0000313" key="5">
    <source>
        <dbReference type="EMBL" id="ANF58349.1"/>
    </source>
</evidence>
<evidence type="ECO:0000256" key="3">
    <source>
        <dbReference type="ARBA" id="ARBA00023163"/>
    </source>
</evidence>
<dbReference type="Gene3D" id="3.30.70.940">
    <property type="entry name" value="NusG, N-terminal domain"/>
    <property type="match status" value="1"/>
</dbReference>
<dbReference type="SMART" id="SM00738">
    <property type="entry name" value="NGN"/>
    <property type="match status" value="1"/>
</dbReference>
<dbReference type="EMBL" id="CP015243">
    <property type="protein sequence ID" value="ANF58349.1"/>
    <property type="molecule type" value="Genomic_DNA"/>
</dbReference>
<keyword evidence="2" id="KW-0805">Transcription regulation</keyword>
<keyword evidence="3" id="KW-0804">Transcription</keyword>
<dbReference type="KEGG" id="haa:A5892_13425"/>
<keyword evidence="1" id="KW-0889">Transcription antitermination</keyword>
<gene>
    <name evidence="5" type="ORF">A5892_13425</name>
</gene>
<dbReference type="AlphaFoldDB" id="A0A172YGD9"/>
<evidence type="ECO:0000256" key="2">
    <source>
        <dbReference type="ARBA" id="ARBA00023015"/>
    </source>
</evidence>
<dbReference type="CDD" id="cd09892">
    <property type="entry name" value="NGN_SP_RfaH"/>
    <property type="match status" value="1"/>
</dbReference>
<keyword evidence="6" id="KW-1185">Reference proteome</keyword>
<sequence>MSSMTRDTQDLDAFRWYAIQCKGGESIRAAENLARQEFEIFHPLVSNPSPRGGRAPRRVEPLFPYYLFIRLNRVDSNWRPIRSTRGVLRLVSFGLEPTPVPDELIEMLKSHAERREDDPINHYVSLRPRLAPLDPAEHSPLALILDKRSGEERVIALLNLIESLNDPSAL</sequence>
<evidence type="ECO:0000313" key="6">
    <source>
        <dbReference type="Proteomes" id="UP000077875"/>
    </source>
</evidence>
<dbReference type="InterPro" id="IPR043425">
    <property type="entry name" value="NusG-like"/>
</dbReference>
<dbReference type="STRING" id="376489.A5892_13425"/>
<dbReference type="InterPro" id="IPR006645">
    <property type="entry name" value="NGN-like_dom"/>
</dbReference>
<dbReference type="GO" id="GO:0005829">
    <property type="term" value="C:cytosol"/>
    <property type="evidence" value="ECO:0007669"/>
    <property type="project" value="TreeGrafter"/>
</dbReference>
<proteinExistence type="predicted"/>
<name>A0A172YGD9_9GAMM</name>
<accession>A0A172YGD9</accession>
<dbReference type="SUPFAM" id="SSF82679">
    <property type="entry name" value="N-utilization substance G protein NusG, N-terminal domain"/>
    <property type="match status" value="1"/>
</dbReference>
<evidence type="ECO:0000256" key="1">
    <source>
        <dbReference type="ARBA" id="ARBA00022814"/>
    </source>
</evidence>
<dbReference type="PANTHER" id="PTHR30265:SF7">
    <property type="entry name" value="TRANSCRIPTION ANTITERMINATION PROTEIN RFAH"/>
    <property type="match status" value="1"/>
</dbReference>
<protein>
    <recommendedName>
        <fullName evidence="4">NusG-like N-terminal domain-containing protein</fullName>
    </recommendedName>
</protein>
<organism evidence="5 6">
    <name type="scientific">Halotalea alkalilenta</name>
    <dbReference type="NCBI Taxonomy" id="376489"/>
    <lineage>
        <taxon>Bacteria</taxon>
        <taxon>Pseudomonadati</taxon>
        <taxon>Pseudomonadota</taxon>
        <taxon>Gammaproteobacteria</taxon>
        <taxon>Oceanospirillales</taxon>
        <taxon>Halomonadaceae</taxon>
        <taxon>Halotalea</taxon>
    </lineage>
</organism>
<dbReference type="PANTHER" id="PTHR30265">
    <property type="entry name" value="RHO-INTERACTING TRANSCRIPTION TERMINATION FACTOR NUSG"/>
    <property type="match status" value="1"/>
</dbReference>
<evidence type="ECO:0000259" key="4">
    <source>
        <dbReference type="SMART" id="SM00738"/>
    </source>
</evidence>
<feature type="domain" description="NusG-like N-terminal" evidence="4">
    <location>
        <begin position="13"/>
        <end position="112"/>
    </location>
</feature>
<dbReference type="GO" id="GO:0031564">
    <property type="term" value="P:transcription antitermination"/>
    <property type="evidence" value="ECO:0007669"/>
    <property type="project" value="UniProtKB-KW"/>
</dbReference>
<dbReference type="GO" id="GO:0006354">
    <property type="term" value="P:DNA-templated transcription elongation"/>
    <property type="evidence" value="ECO:0007669"/>
    <property type="project" value="InterPro"/>
</dbReference>
<reference evidence="5 6" key="1">
    <citation type="submission" date="2016-04" db="EMBL/GenBank/DDBJ databases">
        <title>Complete Genome Sequence of Halotalea alkalilenta IHB B 13600.</title>
        <authorList>
            <person name="Swarnkar M.K."/>
            <person name="Sharma A."/>
            <person name="Kaushal K."/>
            <person name="Soni R."/>
            <person name="Rana S."/>
            <person name="Singh A.K."/>
            <person name="Gulati A."/>
        </authorList>
    </citation>
    <scope>NUCLEOTIDE SEQUENCE [LARGE SCALE GENOMIC DNA]</scope>
    <source>
        <strain evidence="5 6">IHB B 13600</strain>
    </source>
</reference>
<dbReference type="InterPro" id="IPR036735">
    <property type="entry name" value="NGN_dom_sf"/>
</dbReference>
<dbReference type="Proteomes" id="UP000077875">
    <property type="component" value="Chromosome"/>
</dbReference>
<dbReference type="Pfam" id="PF02357">
    <property type="entry name" value="NusG"/>
    <property type="match status" value="1"/>
</dbReference>